<gene>
    <name evidence="2" type="primary">ppgK</name>
    <name evidence="2" type="ORF">NCTC10288_01050</name>
</gene>
<dbReference type="SUPFAM" id="SSF53067">
    <property type="entry name" value="Actin-like ATPase domain"/>
    <property type="match status" value="1"/>
</dbReference>
<protein>
    <submittedName>
        <fullName evidence="2">Polyphosphate glucokinase</fullName>
        <ecNumber evidence="2">2.7.1.63</ecNumber>
    </submittedName>
</protein>
<sequence length="286" mass="30255">MSSVSRLNDTGMSAHHAGQLLKLDTMTAQHSQHQAPLHDGHSFGIDVGGSGIKGAEVDLATGEFVGDRLKIATPKPATPEAVAEVIAQIVAEKGWDGPVGITMPAVVKDQVVRSAANIDKSWIGIDAQELFSQYLAAPFTVLNDADAAGLAEVAYGDDVARTGPVIFLTLGTGIGSAFLLDGQLFPNTEIGHLIVGEQEAEHQASSAVKDREGLKTKQWAKRVNRVLYEYEALFNPSAFVIGGGISRKFDKWGEHLSIETPVVAAQLRNRAGIVGAAMAAKEGIRP</sequence>
<dbReference type="GO" id="GO:0047330">
    <property type="term" value="F:polyphosphate-glucose phosphotransferase activity"/>
    <property type="evidence" value="ECO:0007669"/>
    <property type="project" value="UniProtKB-EC"/>
</dbReference>
<dbReference type="EC" id="2.7.1.63" evidence="2"/>
<dbReference type="PANTHER" id="PTHR18964">
    <property type="entry name" value="ROK (REPRESSOR, ORF, KINASE) FAMILY"/>
    <property type="match status" value="1"/>
</dbReference>
<evidence type="ECO:0000256" key="1">
    <source>
        <dbReference type="ARBA" id="ARBA00006479"/>
    </source>
</evidence>
<dbReference type="EMBL" id="LS483460">
    <property type="protein sequence ID" value="SQH99760.1"/>
    <property type="molecule type" value="Genomic_DNA"/>
</dbReference>
<evidence type="ECO:0000313" key="2">
    <source>
        <dbReference type="EMBL" id="SQH99760.1"/>
    </source>
</evidence>
<dbReference type="CDD" id="cd24058">
    <property type="entry name" value="ASKHA_NBD_ROK_PPGK"/>
    <property type="match status" value="1"/>
</dbReference>
<dbReference type="InterPro" id="IPR000600">
    <property type="entry name" value="ROK"/>
</dbReference>
<dbReference type="InterPro" id="IPR043129">
    <property type="entry name" value="ATPase_NBD"/>
</dbReference>
<reference evidence="2 3" key="1">
    <citation type="submission" date="2018-06" db="EMBL/GenBank/DDBJ databases">
        <authorList>
            <consortium name="Pathogen Informatics"/>
            <person name="Doyle S."/>
        </authorList>
    </citation>
    <scope>NUCLEOTIDE SEQUENCE [LARGE SCALE GENOMIC DNA]</scope>
    <source>
        <strain evidence="2 3">NCTC10288</strain>
    </source>
</reference>
<dbReference type="KEGG" id="cmin:NCTC10288_01050"/>
<dbReference type="NCBIfam" id="NF045942">
    <property type="entry name" value="PolPhglucPhase"/>
    <property type="match status" value="1"/>
</dbReference>
<keyword evidence="2" id="KW-0808">Transferase</keyword>
<comment type="similarity">
    <text evidence="1">Belongs to the ROK (NagC/XylR) family.</text>
</comment>
<dbReference type="PANTHER" id="PTHR18964:SF146">
    <property type="entry name" value="POLYPHOSPHATE GLUCOKINASE"/>
    <property type="match status" value="1"/>
</dbReference>
<dbReference type="Pfam" id="PF00480">
    <property type="entry name" value="ROK"/>
    <property type="match status" value="1"/>
</dbReference>
<name>A0A2X4RTY9_9CORY</name>
<dbReference type="AlphaFoldDB" id="A0A2X4RTY9"/>
<evidence type="ECO:0000313" key="3">
    <source>
        <dbReference type="Proteomes" id="UP000249264"/>
    </source>
</evidence>
<dbReference type="STRING" id="38301.NX84_08160"/>
<accession>A0A2X4RTY9</accession>
<organism evidence="2 3">
    <name type="scientific">Corynebacterium minutissimum</name>
    <dbReference type="NCBI Taxonomy" id="38301"/>
    <lineage>
        <taxon>Bacteria</taxon>
        <taxon>Bacillati</taxon>
        <taxon>Actinomycetota</taxon>
        <taxon>Actinomycetes</taxon>
        <taxon>Mycobacteriales</taxon>
        <taxon>Corynebacteriaceae</taxon>
        <taxon>Corynebacterium</taxon>
    </lineage>
</organism>
<keyword evidence="2" id="KW-0418">Kinase</keyword>
<dbReference type="Proteomes" id="UP000249264">
    <property type="component" value="Chromosome 1"/>
</dbReference>
<dbReference type="Gene3D" id="3.30.420.40">
    <property type="match status" value="2"/>
</dbReference>
<proteinExistence type="inferred from homology"/>